<keyword evidence="2" id="KW-0238">DNA-binding</keyword>
<dbReference type="InterPro" id="IPR002818">
    <property type="entry name" value="DJ-1/PfpI"/>
</dbReference>
<evidence type="ECO:0000256" key="3">
    <source>
        <dbReference type="ARBA" id="ARBA00023163"/>
    </source>
</evidence>
<dbReference type="InterPro" id="IPR018060">
    <property type="entry name" value="HTH_AraC"/>
</dbReference>
<name>A0ABT6A511_9ACTN</name>
<evidence type="ECO:0000256" key="1">
    <source>
        <dbReference type="ARBA" id="ARBA00023015"/>
    </source>
</evidence>
<dbReference type="Gene3D" id="1.10.10.60">
    <property type="entry name" value="Homeodomain-like"/>
    <property type="match status" value="1"/>
</dbReference>
<comment type="caution">
    <text evidence="6">The sequence shown here is derived from an EMBL/GenBank/DDBJ whole genome shotgun (WGS) entry which is preliminary data.</text>
</comment>
<keyword evidence="3" id="KW-0804">Transcription</keyword>
<dbReference type="PROSITE" id="PS01124">
    <property type="entry name" value="HTH_ARAC_FAMILY_2"/>
    <property type="match status" value="1"/>
</dbReference>
<dbReference type="InterPro" id="IPR052158">
    <property type="entry name" value="INH-QAR"/>
</dbReference>
<dbReference type="SUPFAM" id="SSF52317">
    <property type="entry name" value="Class I glutamine amidotransferase-like"/>
    <property type="match status" value="1"/>
</dbReference>
<protein>
    <submittedName>
        <fullName evidence="6">Helix-turn-helix domain-containing protein</fullName>
    </submittedName>
</protein>
<reference evidence="6 7" key="1">
    <citation type="submission" date="2023-03" db="EMBL/GenBank/DDBJ databases">
        <title>Draft genome sequence of Streptomyces sp. K1PA1 isolated from peat swamp forest in Thailand.</title>
        <authorList>
            <person name="Klaysubun C."/>
            <person name="Duangmal K."/>
        </authorList>
    </citation>
    <scope>NUCLEOTIDE SEQUENCE [LARGE SCALE GENOMIC DNA]</scope>
    <source>
        <strain evidence="6 7">K1PA1</strain>
    </source>
</reference>
<dbReference type="EMBL" id="JARJBB010000005">
    <property type="protein sequence ID" value="MDF3299451.1"/>
    <property type="molecule type" value="Genomic_DNA"/>
</dbReference>
<keyword evidence="4" id="KW-0472">Membrane</keyword>
<evidence type="ECO:0000256" key="2">
    <source>
        <dbReference type="ARBA" id="ARBA00023125"/>
    </source>
</evidence>
<evidence type="ECO:0000259" key="5">
    <source>
        <dbReference type="PROSITE" id="PS01124"/>
    </source>
</evidence>
<keyword evidence="1" id="KW-0805">Transcription regulation</keyword>
<feature type="transmembrane region" description="Helical" evidence="4">
    <location>
        <begin position="103"/>
        <end position="122"/>
    </location>
</feature>
<dbReference type="InterPro" id="IPR018062">
    <property type="entry name" value="HTH_AraC-typ_CS"/>
</dbReference>
<dbReference type="Gene3D" id="3.40.50.880">
    <property type="match status" value="1"/>
</dbReference>
<keyword evidence="7" id="KW-1185">Reference proteome</keyword>
<dbReference type="SUPFAM" id="SSF46689">
    <property type="entry name" value="Homeodomain-like"/>
    <property type="match status" value="2"/>
</dbReference>
<dbReference type="Pfam" id="PF01965">
    <property type="entry name" value="DJ-1_PfpI"/>
    <property type="match status" value="1"/>
</dbReference>
<keyword evidence="4" id="KW-1133">Transmembrane helix</keyword>
<dbReference type="Pfam" id="PF12833">
    <property type="entry name" value="HTH_18"/>
    <property type="match status" value="1"/>
</dbReference>
<feature type="domain" description="HTH araC/xylS-type" evidence="5">
    <location>
        <begin position="219"/>
        <end position="318"/>
    </location>
</feature>
<dbReference type="PANTHER" id="PTHR43130:SF3">
    <property type="entry name" value="HTH-TYPE TRANSCRIPTIONAL REGULATOR RV1931C"/>
    <property type="match status" value="1"/>
</dbReference>
<sequence>MGEREAQTVAVVMFDGAPMFETSVPVSVFGVDRADMGVPRFTVLPVAGDPGPLTTTAGIRLEATHDLQALDAAATIVVPSWRDPQEHPPHQVLAALRAAHRDGAIIVGLCLGTFVLAAAGLLDGRRAATHWKYAAALAHAYPRISVDASVLFVDEGDILTSAGTAAGIDACLHLVRRTFGAQTANAIARRMVVPPQRTGGQAQYIERPLPDSDTRNPLTAVLAYAMEHLADEDLDVNALASQAFMSRRSFDRRFRELTGSSPLQWLLAQRIMHVQHLLETTNLNVDAIARQGGFTSAVGLRPHFRRVVGVAPQAYRASFQRQAAS</sequence>
<dbReference type="InterPro" id="IPR029062">
    <property type="entry name" value="Class_I_gatase-like"/>
</dbReference>
<evidence type="ECO:0000256" key="4">
    <source>
        <dbReference type="SAM" id="Phobius"/>
    </source>
</evidence>
<keyword evidence="4" id="KW-0812">Transmembrane</keyword>
<proteinExistence type="predicted"/>
<dbReference type="Proteomes" id="UP001221150">
    <property type="component" value="Unassembled WGS sequence"/>
</dbReference>
<dbReference type="InterPro" id="IPR009057">
    <property type="entry name" value="Homeodomain-like_sf"/>
</dbReference>
<dbReference type="CDD" id="cd03137">
    <property type="entry name" value="GATase1_AraC_1"/>
    <property type="match status" value="1"/>
</dbReference>
<organism evidence="6 7">
    <name type="scientific">Streptomyces tropicalis</name>
    <dbReference type="NCBI Taxonomy" id="3034234"/>
    <lineage>
        <taxon>Bacteria</taxon>
        <taxon>Bacillati</taxon>
        <taxon>Actinomycetota</taxon>
        <taxon>Actinomycetes</taxon>
        <taxon>Kitasatosporales</taxon>
        <taxon>Streptomycetaceae</taxon>
        <taxon>Streptomyces</taxon>
    </lineage>
</organism>
<accession>A0ABT6A511</accession>
<evidence type="ECO:0000313" key="7">
    <source>
        <dbReference type="Proteomes" id="UP001221150"/>
    </source>
</evidence>
<dbReference type="RefSeq" id="WP_276109005.1">
    <property type="nucleotide sequence ID" value="NZ_JARJBB010000005.1"/>
</dbReference>
<dbReference type="SMART" id="SM00342">
    <property type="entry name" value="HTH_ARAC"/>
    <property type="match status" value="1"/>
</dbReference>
<gene>
    <name evidence="6" type="ORF">P3H78_12555</name>
</gene>
<dbReference type="PANTHER" id="PTHR43130">
    <property type="entry name" value="ARAC-FAMILY TRANSCRIPTIONAL REGULATOR"/>
    <property type="match status" value="1"/>
</dbReference>
<evidence type="ECO:0000313" key="6">
    <source>
        <dbReference type="EMBL" id="MDF3299451.1"/>
    </source>
</evidence>
<dbReference type="PROSITE" id="PS00041">
    <property type="entry name" value="HTH_ARAC_FAMILY_1"/>
    <property type="match status" value="1"/>
</dbReference>